<proteinExistence type="predicted"/>
<evidence type="ECO:0000313" key="1">
    <source>
        <dbReference type="EMBL" id="ARP95147.1"/>
    </source>
</evidence>
<dbReference type="RefSeq" id="WP_086078911.1">
    <property type="nucleotide sequence ID" value="NZ_CP021111.1"/>
</dbReference>
<keyword evidence="2" id="KW-1185">Reference proteome</keyword>
<dbReference type="EMBL" id="CP021111">
    <property type="protein sequence ID" value="ARP95147.1"/>
    <property type="molecule type" value="Genomic_DNA"/>
</dbReference>
<protein>
    <submittedName>
        <fullName evidence="1">Uncharacterized protein</fullName>
    </submittedName>
</protein>
<dbReference type="OrthoDB" id="8895622at2"/>
<sequence length="277" mass="27889">MDSSSASAVAVLDSITKLAPAHAAQVVIAASHGGLYAAYCAAAGAVRAVIFNDAGVGKDRAGIAGLDYLQTIHIPAAAADYRSCRIGDGQDMAAHGRISHANAAAQALGCAPGMTVRSAAECLRSATGDRMRPTAQTESRQVLVADAQGHARVVGLDSVSLLDARDDGLIAVTASHGQRLAGLDHDGVKARPALVSFNDAGMGKDGAGASRLPLLQARGIAAVTVAAASARIGDARSCYETGVISCANDSALELGLRVGLSLQQCISALLAGPINKE</sequence>
<organism evidence="1 2">
    <name type="scientific">Bordetella genomosp. 13</name>
    <dbReference type="NCBI Taxonomy" id="463040"/>
    <lineage>
        <taxon>Bacteria</taxon>
        <taxon>Pseudomonadati</taxon>
        <taxon>Pseudomonadota</taxon>
        <taxon>Betaproteobacteria</taxon>
        <taxon>Burkholderiales</taxon>
        <taxon>Alcaligenaceae</taxon>
        <taxon>Bordetella</taxon>
    </lineage>
</organism>
<gene>
    <name evidence="1" type="ORF">CAL15_12615</name>
</gene>
<dbReference type="KEGG" id="bgm:CAL15_12615"/>
<reference evidence="1 2" key="1">
    <citation type="submission" date="2017-05" db="EMBL/GenBank/DDBJ databases">
        <title>Complete and WGS of Bordetella genogroups.</title>
        <authorList>
            <person name="Spilker T."/>
            <person name="LiPuma J."/>
        </authorList>
    </citation>
    <scope>NUCLEOTIDE SEQUENCE [LARGE SCALE GENOMIC DNA]</scope>
    <source>
        <strain evidence="1 2">AU7206</strain>
    </source>
</reference>
<name>A0A1W6ZCX5_9BORD</name>
<dbReference type="Proteomes" id="UP000194161">
    <property type="component" value="Chromosome"/>
</dbReference>
<accession>A0A1W6ZCX5</accession>
<dbReference type="AlphaFoldDB" id="A0A1W6ZCX5"/>
<dbReference type="STRING" id="463040.CAL15_12615"/>
<evidence type="ECO:0000313" key="2">
    <source>
        <dbReference type="Proteomes" id="UP000194161"/>
    </source>
</evidence>